<feature type="transmembrane region" description="Helical" evidence="8">
    <location>
        <begin position="7"/>
        <end position="30"/>
    </location>
</feature>
<dbReference type="OrthoDB" id="4082704at2"/>
<gene>
    <name evidence="10" type="ORF">GA0070613_4140</name>
</gene>
<keyword evidence="11" id="KW-1185">Reference proteome</keyword>
<dbReference type="GO" id="GO:0022857">
    <property type="term" value="F:transmembrane transporter activity"/>
    <property type="evidence" value="ECO:0007669"/>
    <property type="project" value="InterPro"/>
</dbReference>
<evidence type="ECO:0000256" key="7">
    <source>
        <dbReference type="ARBA" id="ARBA00023136"/>
    </source>
</evidence>
<keyword evidence="3" id="KW-0813">Transport</keyword>
<evidence type="ECO:0000256" key="3">
    <source>
        <dbReference type="ARBA" id="ARBA00022448"/>
    </source>
</evidence>
<protein>
    <submittedName>
        <fullName evidence="10">Drug resistance transporter, EmrB/QacA subfamily</fullName>
    </submittedName>
</protein>
<evidence type="ECO:0000313" key="11">
    <source>
        <dbReference type="Proteomes" id="UP000198221"/>
    </source>
</evidence>
<reference evidence="11" key="1">
    <citation type="submission" date="2016-06" db="EMBL/GenBank/DDBJ databases">
        <authorList>
            <person name="Varghese N."/>
            <person name="Submissions Spin"/>
        </authorList>
    </citation>
    <scope>NUCLEOTIDE SEQUENCE [LARGE SCALE GENOMIC DNA]</scope>
    <source>
        <strain evidence="11">DSM 43819</strain>
    </source>
</reference>
<dbReference type="RefSeq" id="WP_089013759.1">
    <property type="nucleotide sequence ID" value="NZ_LT607754.1"/>
</dbReference>
<feature type="transmembrane region" description="Helical" evidence="8">
    <location>
        <begin position="102"/>
        <end position="123"/>
    </location>
</feature>
<evidence type="ECO:0000256" key="6">
    <source>
        <dbReference type="ARBA" id="ARBA00022989"/>
    </source>
</evidence>
<evidence type="ECO:0000256" key="2">
    <source>
        <dbReference type="ARBA" id="ARBA00007520"/>
    </source>
</evidence>
<accession>A0A1C5J7S6</accession>
<feature type="transmembrane region" description="Helical" evidence="8">
    <location>
        <begin position="42"/>
        <end position="61"/>
    </location>
</feature>
<dbReference type="PANTHER" id="PTHR23501:SF197">
    <property type="entry name" value="COMD"/>
    <property type="match status" value="1"/>
</dbReference>
<feature type="transmembrane region" description="Helical" evidence="8">
    <location>
        <begin position="226"/>
        <end position="243"/>
    </location>
</feature>
<dbReference type="Pfam" id="PF07690">
    <property type="entry name" value="MFS_1"/>
    <property type="match status" value="1"/>
</dbReference>
<feature type="transmembrane region" description="Helical" evidence="8">
    <location>
        <begin position="328"/>
        <end position="347"/>
    </location>
</feature>
<keyword evidence="4" id="KW-1003">Cell membrane</keyword>
<proteinExistence type="inferred from homology"/>
<comment type="subcellular location">
    <subcellularLocation>
        <location evidence="1">Cell membrane</location>
        <topology evidence="1">Multi-pass membrane protein</topology>
    </subcellularLocation>
</comment>
<evidence type="ECO:0000256" key="5">
    <source>
        <dbReference type="ARBA" id="ARBA00022692"/>
    </source>
</evidence>
<organism evidence="10 11">
    <name type="scientific">Micromonospora inositola</name>
    <dbReference type="NCBI Taxonomy" id="47865"/>
    <lineage>
        <taxon>Bacteria</taxon>
        <taxon>Bacillati</taxon>
        <taxon>Actinomycetota</taxon>
        <taxon>Actinomycetes</taxon>
        <taxon>Micromonosporales</taxon>
        <taxon>Micromonosporaceae</taxon>
        <taxon>Micromonospora</taxon>
    </lineage>
</organism>
<keyword evidence="7 8" id="KW-0472">Membrane</keyword>
<feature type="domain" description="Major facilitator superfamily (MFS) profile" evidence="9">
    <location>
        <begin position="8"/>
        <end position="488"/>
    </location>
</feature>
<dbReference type="Gene3D" id="1.20.1720.10">
    <property type="entry name" value="Multidrug resistance protein D"/>
    <property type="match status" value="1"/>
</dbReference>
<feature type="transmembrane region" description="Helical" evidence="8">
    <location>
        <begin position="353"/>
        <end position="371"/>
    </location>
</feature>
<dbReference type="Proteomes" id="UP000198221">
    <property type="component" value="Chromosome I"/>
</dbReference>
<evidence type="ECO:0000256" key="1">
    <source>
        <dbReference type="ARBA" id="ARBA00004651"/>
    </source>
</evidence>
<evidence type="ECO:0000256" key="8">
    <source>
        <dbReference type="SAM" id="Phobius"/>
    </source>
</evidence>
<feature type="transmembrane region" description="Helical" evidence="8">
    <location>
        <begin position="463"/>
        <end position="484"/>
    </location>
</feature>
<dbReference type="AlphaFoldDB" id="A0A1C5J7S6"/>
<feature type="transmembrane region" description="Helical" evidence="8">
    <location>
        <begin position="264"/>
        <end position="284"/>
    </location>
</feature>
<evidence type="ECO:0000256" key="4">
    <source>
        <dbReference type="ARBA" id="ARBA00022475"/>
    </source>
</evidence>
<keyword evidence="6 8" id="KW-1133">Transmembrane helix</keyword>
<evidence type="ECO:0000259" key="9">
    <source>
        <dbReference type="PROSITE" id="PS50850"/>
    </source>
</evidence>
<keyword evidence="5 8" id="KW-0812">Transmembrane</keyword>
<feature type="transmembrane region" description="Helical" evidence="8">
    <location>
        <begin position="135"/>
        <end position="157"/>
    </location>
</feature>
<name>A0A1C5J7S6_9ACTN</name>
<dbReference type="GO" id="GO:0005886">
    <property type="term" value="C:plasma membrane"/>
    <property type="evidence" value="ECO:0007669"/>
    <property type="project" value="UniProtKB-SubCell"/>
</dbReference>
<feature type="transmembrane region" description="Helical" evidence="8">
    <location>
        <begin position="163"/>
        <end position="183"/>
    </location>
</feature>
<dbReference type="InterPro" id="IPR004638">
    <property type="entry name" value="EmrB-like"/>
</dbReference>
<dbReference type="CDD" id="cd17502">
    <property type="entry name" value="MFS_Azr1_MDR_like"/>
    <property type="match status" value="1"/>
</dbReference>
<dbReference type="InterPro" id="IPR036259">
    <property type="entry name" value="MFS_trans_sf"/>
</dbReference>
<dbReference type="InterPro" id="IPR020846">
    <property type="entry name" value="MFS_dom"/>
</dbReference>
<dbReference type="EMBL" id="LT607754">
    <property type="protein sequence ID" value="SCG66321.1"/>
    <property type="molecule type" value="Genomic_DNA"/>
</dbReference>
<evidence type="ECO:0000313" key="10">
    <source>
        <dbReference type="EMBL" id="SCG66321.1"/>
    </source>
</evidence>
<feature type="transmembrane region" description="Helical" evidence="8">
    <location>
        <begin position="392"/>
        <end position="414"/>
    </location>
</feature>
<dbReference type="PANTHER" id="PTHR23501">
    <property type="entry name" value="MAJOR FACILITATOR SUPERFAMILY"/>
    <property type="match status" value="1"/>
</dbReference>
<feature type="transmembrane region" description="Helical" evidence="8">
    <location>
        <begin position="296"/>
        <end position="316"/>
    </location>
</feature>
<dbReference type="SUPFAM" id="SSF103473">
    <property type="entry name" value="MFS general substrate transporter"/>
    <property type="match status" value="1"/>
</dbReference>
<dbReference type="InterPro" id="IPR011701">
    <property type="entry name" value="MFS"/>
</dbReference>
<dbReference type="PRINTS" id="PR01036">
    <property type="entry name" value="TCRTETB"/>
</dbReference>
<dbReference type="Gene3D" id="1.20.1250.20">
    <property type="entry name" value="MFS general substrate transporter like domains"/>
    <property type="match status" value="1"/>
</dbReference>
<sequence>MTRSLYVGVFGLLLGMFLAMLDGLIVGTALPTIAGDLGGLDHLAWVVTAYMLAGAATTPIWGKLGDLLGRKATFITAITLFLLGSGLAGLSQDMSQLIAFRAVQGLGAGGLMVGALAIIGVLVPPRESGRLQSMIGIIMPIAYVGGPLVGGLLTDYLSWRWTFYVNLPIGALAVLIIATRIRLPPAERVKPRIDYGGAALLTVAIVALTLLATWGGTTYPWPSPQVLALATVAVLALVGFTAVERRTVEPVIPPRLFSDRNFTLAQILSFLVGAAMVSVTNYLPQYMQFVQGASPAAAGMLLLPLMFGMLGAQLATGQLISRNGRYRLYPILGGALMIAGALALLLLDADTAAAAASALTLVIGVGMGLVMQSTTLITMNSADSRDMGAASGTLTLLRTIGGSLGIALLGTLYASRMQADLTARLGQDTTSQLERGGEFTPERLPNLPAPMADAVREAVSSGLHGILLGAAALAVTAFAASWLIRETPLRTGIPSQTGAATDSHAADRQMNALRASHRRTPLAHNESVGPRW</sequence>
<dbReference type="PROSITE" id="PS50850">
    <property type="entry name" value="MFS"/>
    <property type="match status" value="1"/>
</dbReference>
<comment type="similarity">
    <text evidence="2">Belongs to the major facilitator superfamily. TCR/Tet family.</text>
</comment>
<feature type="transmembrane region" description="Helical" evidence="8">
    <location>
        <begin position="73"/>
        <end position="90"/>
    </location>
</feature>
<dbReference type="NCBIfam" id="TIGR00711">
    <property type="entry name" value="efflux_EmrB"/>
    <property type="match status" value="1"/>
</dbReference>
<dbReference type="FunFam" id="1.20.1720.10:FF:000004">
    <property type="entry name" value="EmrB/QacA family drug resistance transporter"/>
    <property type="match status" value="1"/>
</dbReference>
<feature type="transmembrane region" description="Helical" evidence="8">
    <location>
        <begin position="195"/>
        <end position="214"/>
    </location>
</feature>